<dbReference type="InterPro" id="IPR025110">
    <property type="entry name" value="AMP-bd_C"/>
</dbReference>
<reference evidence="4" key="1">
    <citation type="journal article" date="2019" name="Int. J. Syst. Evol. Microbiol.">
        <title>The Global Catalogue of Microorganisms (GCM) 10K type strain sequencing project: providing services to taxonomists for standard genome sequencing and annotation.</title>
        <authorList>
            <consortium name="The Broad Institute Genomics Platform"/>
            <consortium name="The Broad Institute Genome Sequencing Center for Infectious Disease"/>
            <person name="Wu L."/>
            <person name="Ma J."/>
        </authorList>
    </citation>
    <scope>NUCLEOTIDE SEQUENCE [LARGE SCALE GENOMIC DNA]</scope>
    <source>
        <strain evidence="4">CGMCC 4.1469</strain>
    </source>
</reference>
<dbReference type="PANTHER" id="PTHR45527:SF1">
    <property type="entry name" value="FATTY ACID SYNTHASE"/>
    <property type="match status" value="1"/>
</dbReference>
<evidence type="ECO:0000313" key="3">
    <source>
        <dbReference type="EMBL" id="MFC5453926.1"/>
    </source>
</evidence>
<dbReference type="InterPro" id="IPR010071">
    <property type="entry name" value="AA_adenyl_dom"/>
</dbReference>
<protein>
    <submittedName>
        <fullName evidence="3">Amino acid adenylation domain-containing protein</fullName>
    </submittedName>
</protein>
<dbReference type="InterPro" id="IPR020845">
    <property type="entry name" value="AMP-binding_CS"/>
</dbReference>
<sequence length="515" mass="56783">MAFISNLPIAFAEVIRSHAGRTALSYPASGEKVTYSELYKLAESIAQELHMRGLRQGDVVAFFHDKSPAAYAAMLACLRLGIIYTNLDADSPWERLRKILGSCQPRLIVNAFEDLPHGADLTAAGHTETLNLRELVPSKVAEQPLPDMKGISGATPAYIMFTSGSTGMPKGAVMSHANLLWFIAWGRDRFGITPEDVLTNANPIYFDNSVFDFYTAIFSGATLAPITNSQARDARLLVRLINTANCTVWFSVPSLLVYLLTTRALGATDFPSIRKIIFGGEGFPKPKLKQLHTLLGHRCDLENVYGPTECTCICSAHTITDGDFEDMQNLATLGPLAQNFDHEILPLDESDPDFGELFLRGPQVGLGYYRDPERTARAFVQNPRHQDYSDVGYRTGDLVRRDERGWLHFKGRADFQIKHMGYRIELEEIEAALGTLSGVKECAVIYQRLGDGMGQILGYAAMPDQVASEELVRQVAAIVPPYMVPRRITVLDTLPKNANGKIDRVALLALASSPS</sequence>
<dbReference type="Proteomes" id="UP001596052">
    <property type="component" value="Unassembled WGS sequence"/>
</dbReference>
<feature type="domain" description="AMP-binding enzyme C-terminal" evidence="2">
    <location>
        <begin position="428"/>
        <end position="501"/>
    </location>
</feature>
<organism evidence="3 4">
    <name type="scientific">Prosthecobacter fluviatilis</name>
    <dbReference type="NCBI Taxonomy" id="445931"/>
    <lineage>
        <taxon>Bacteria</taxon>
        <taxon>Pseudomonadati</taxon>
        <taxon>Verrucomicrobiota</taxon>
        <taxon>Verrucomicrobiia</taxon>
        <taxon>Verrucomicrobiales</taxon>
        <taxon>Verrucomicrobiaceae</taxon>
        <taxon>Prosthecobacter</taxon>
    </lineage>
</organism>
<accession>A0ABW0KM10</accession>
<dbReference type="PROSITE" id="PS00455">
    <property type="entry name" value="AMP_BINDING"/>
    <property type="match status" value="1"/>
</dbReference>
<dbReference type="InterPro" id="IPR042099">
    <property type="entry name" value="ANL_N_sf"/>
</dbReference>
<evidence type="ECO:0000313" key="4">
    <source>
        <dbReference type="Proteomes" id="UP001596052"/>
    </source>
</evidence>
<dbReference type="RefSeq" id="WP_377163480.1">
    <property type="nucleotide sequence ID" value="NZ_JBHSMQ010000001.1"/>
</dbReference>
<dbReference type="InterPro" id="IPR045851">
    <property type="entry name" value="AMP-bd_C_sf"/>
</dbReference>
<evidence type="ECO:0000259" key="1">
    <source>
        <dbReference type="Pfam" id="PF00501"/>
    </source>
</evidence>
<comment type="caution">
    <text evidence="3">The sequence shown here is derived from an EMBL/GenBank/DDBJ whole genome shotgun (WGS) entry which is preliminary data.</text>
</comment>
<name>A0ABW0KM10_9BACT</name>
<gene>
    <name evidence="3" type="ORF">ACFQDI_03575</name>
</gene>
<evidence type="ECO:0000259" key="2">
    <source>
        <dbReference type="Pfam" id="PF13193"/>
    </source>
</evidence>
<dbReference type="Gene3D" id="3.30.300.30">
    <property type="match status" value="1"/>
</dbReference>
<feature type="domain" description="AMP-dependent synthetase/ligase" evidence="1">
    <location>
        <begin position="12"/>
        <end position="369"/>
    </location>
</feature>
<keyword evidence="4" id="KW-1185">Reference proteome</keyword>
<dbReference type="SUPFAM" id="SSF56801">
    <property type="entry name" value="Acetyl-CoA synthetase-like"/>
    <property type="match status" value="1"/>
</dbReference>
<dbReference type="InterPro" id="IPR000873">
    <property type="entry name" value="AMP-dep_synth/lig_dom"/>
</dbReference>
<dbReference type="Pfam" id="PF00501">
    <property type="entry name" value="AMP-binding"/>
    <property type="match status" value="1"/>
</dbReference>
<dbReference type="EMBL" id="JBHSMQ010000001">
    <property type="protein sequence ID" value="MFC5453926.1"/>
    <property type="molecule type" value="Genomic_DNA"/>
</dbReference>
<dbReference type="NCBIfam" id="TIGR01733">
    <property type="entry name" value="AA-adenyl-dom"/>
    <property type="match status" value="1"/>
</dbReference>
<dbReference type="Gene3D" id="3.40.50.12780">
    <property type="entry name" value="N-terminal domain of ligase-like"/>
    <property type="match status" value="1"/>
</dbReference>
<proteinExistence type="predicted"/>
<dbReference type="Pfam" id="PF13193">
    <property type="entry name" value="AMP-binding_C"/>
    <property type="match status" value="1"/>
</dbReference>
<dbReference type="PANTHER" id="PTHR45527">
    <property type="entry name" value="NONRIBOSOMAL PEPTIDE SYNTHETASE"/>
    <property type="match status" value="1"/>
</dbReference>